<dbReference type="FunFam" id="1.20.1640.10:FF:000001">
    <property type="entry name" value="Efflux pump membrane transporter"/>
    <property type="match status" value="1"/>
</dbReference>
<keyword evidence="12" id="KW-1185">Reference proteome</keyword>
<comment type="similarity">
    <text evidence="2 9">Belongs to the resistance-nodulation-cell division (RND) (TC 2.A.6) family.</text>
</comment>
<dbReference type="NCBIfam" id="TIGR00915">
    <property type="entry name" value="2A0602"/>
    <property type="match status" value="1"/>
</dbReference>
<keyword evidence="7 9" id="KW-1133">Transmembrane helix</keyword>
<keyword evidence="8 9" id="KW-0472">Membrane</keyword>
<feature type="transmembrane region" description="Helical" evidence="9">
    <location>
        <begin position="353"/>
        <end position="373"/>
    </location>
</feature>
<evidence type="ECO:0000256" key="2">
    <source>
        <dbReference type="ARBA" id="ARBA00010942"/>
    </source>
</evidence>
<dbReference type="FunFam" id="3.30.70.1430:FF:000001">
    <property type="entry name" value="Efflux pump membrane transporter"/>
    <property type="match status" value="1"/>
</dbReference>
<dbReference type="EMBL" id="AYKH01000012">
    <property type="protein sequence ID" value="ROO27827.1"/>
    <property type="molecule type" value="Genomic_DNA"/>
</dbReference>
<feature type="domain" description="SSD" evidence="10">
    <location>
        <begin position="352"/>
        <end position="481"/>
    </location>
</feature>
<keyword evidence="4" id="KW-1003">Cell membrane</keyword>
<evidence type="ECO:0000256" key="4">
    <source>
        <dbReference type="ARBA" id="ARBA00022475"/>
    </source>
</evidence>
<protein>
    <recommendedName>
        <fullName evidence="9">Efflux pump membrane transporter</fullName>
    </recommendedName>
</protein>
<evidence type="ECO:0000256" key="3">
    <source>
        <dbReference type="ARBA" id="ARBA00022448"/>
    </source>
</evidence>
<dbReference type="NCBIfam" id="NF000282">
    <property type="entry name" value="RND_permease_1"/>
    <property type="match status" value="1"/>
</dbReference>
<reference evidence="11 12" key="1">
    <citation type="submission" date="2013-10" db="EMBL/GenBank/DDBJ databases">
        <title>Salinisphaera orenii MK-B5 Genome Sequencing.</title>
        <authorList>
            <person name="Lai Q."/>
            <person name="Li C."/>
            <person name="Shao Z."/>
        </authorList>
    </citation>
    <scope>NUCLEOTIDE SEQUENCE [LARGE SCALE GENOMIC DNA]</scope>
    <source>
        <strain evidence="11 12">MK-B5</strain>
    </source>
</reference>
<organism evidence="11 12">
    <name type="scientific">Salinisphaera orenii MK-B5</name>
    <dbReference type="NCBI Taxonomy" id="856730"/>
    <lineage>
        <taxon>Bacteria</taxon>
        <taxon>Pseudomonadati</taxon>
        <taxon>Pseudomonadota</taxon>
        <taxon>Gammaproteobacteria</taxon>
        <taxon>Salinisphaerales</taxon>
        <taxon>Salinisphaeraceae</taxon>
        <taxon>Salinisphaera</taxon>
    </lineage>
</organism>
<feature type="non-terminal residue" evidence="11">
    <location>
        <position position="1030"/>
    </location>
</feature>
<evidence type="ECO:0000256" key="6">
    <source>
        <dbReference type="ARBA" id="ARBA00022692"/>
    </source>
</evidence>
<dbReference type="SUPFAM" id="SSF82714">
    <property type="entry name" value="Multidrug efflux transporter AcrB TolC docking domain, DN and DC subdomains"/>
    <property type="match status" value="2"/>
</dbReference>
<comment type="caution">
    <text evidence="9">Lacks conserved residue(s) required for the propagation of feature annotation.</text>
</comment>
<keyword evidence="6 9" id="KW-0812">Transmembrane</keyword>
<dbReference type="Proteomes" id="UP000283993">
    <property type="component" value="Unassembled WGS sequence"/>
</dbReference>
<evidence type="ECO:0000256" key="5">
    <source>
        <dbReference type="ARBA" id="ARBA00022519"/>
    </source>
</evidence>
<dbReference type="AlphaFoldDB" id="A0A423PQH3"/>
<name>A0A423PQH3_9GAMM</name>
<evidence type="ECO:0000256" key="1">
    <source>
        <dbReference type="ARBA" id="ARBA00004429"/>
    </source>
</evidence>
<feature type="transmembrane region" description="Helical" evidence="9">
    <location>
        <begin position="889"/>
        <end position="911"/>
    </location>
</feature>
<dbReference type="GO" id="GO:0042910">
    <property type="term" value="F:xenobiotic transmembrane transporter activity"/>
    <property type="evidence" value="ECO:0007669"/>
    <property type="project" value="TreeGrafter"/>
</dbReference>
<dbReference type="InterPro" id="IPR000731">
    <property type="entry name" value="SSD"/>
</dbReference>
<evidence type="ECO:0000313" key="12">
    <source>
        <dbReference type="Proteomes" id="UP000283993"/>
    </source>
</evidence>
<dbReference type="Gene3D" id="3.30.70.1320">
    <property type="entry name" value="Multidrug efflux transporter AcrB pore domain like"/>
    <property type="match status" value="1"/>
</dbReference>
<dbReference type="SUPFAM" id="SSF82866">
    <property type="entry name" value="Multidrug efflux transporter AcrB transmembrane domain"/>
    <property type="match status" value="2"/>
</dbReference>
<comment type="subcellular location">
    <subcellularLocation>
        <location evidence="1 9">Cell inner membrane</location>
        <topology evidence="1 9">Multi-pass membrane protein</topology>
    </subcellularLocation>
</comment>
<dbReference type="Gene3D" id="3.30.70.1430">
    <property type="entry name" value="Multidrug efflux transporter AcrB pore domain"/>
    <property type="match status" value="2"/>
</dbReference>
<dbReference type="InterPro" id="IPR027463">
    <property type="entry name" value="AcrB_DN_DC_subdom"/>
</dbReference>
<feature type="transmembrane region" description="Helical" evidence="9">
    <location>
        <begin position="917"/>
        <end position="940"/>
    </location>
</feature>
<feature type="transmembrane region" description="Helical" evidence="9">
    <location>
        <begin position="379"/>
        <end position="403"/>
    </location>
</feature>
<dbReference type="Gene3D" id="1.20.1640.10">
    <property type="entry name" value="Multidrug efflux transporter AcrB transmembrane domain"/>
    <property type="match status" value="2"/>
</dbReference>
<feature type="transmembrane region" description="Helical" evidence="9">
    <location>
        <begin position="994"/>
        <end position="1020"/>
    </location>
</feature>
<keyword evidence="3 9" id="KW-0813">Transport</keyword>
<feature type="transmembrane region" description="Helical" evidence="9">
    <location>
        <begin position="424"/>
        <end position="444"/>
    </location>
</feature>
<evidence type="ECO:0000313" key="11">
    <source>
        <dbReference type="EMBL" id="ROO27827.1"/>
    </source>
</evidence>
<dbReference type="InterPro" id="IPR001036">
    <property type="entry name" value="Acrflvin-R"/>
</dbReference>
<dbReference type="Pfam" id="PF00873">
    <property type="entry name" value="ACR_tran"/>
    <property type="match status" value="1"/>
</dbReference>
<proteinExistence type="inferred from homology"/>
<dbReference type="GO" id="GO:0009636">
    <property type="term" value="P:response to toxic substance"/>
    <property type="evidence" value="ECO:0007669"/>
    <property type="project" value="UniProtKB-ARBA"/>
</dbReference>
<evidence type="ECO:0000259" key="10">
    <source>
        <dbReference type="PROSITE" id="PS50156"/>
    </source>
</evidence>
<dbReference type="PROSITE" id="PS50156">
    <property type="entry name" value="SSD"/>
    <property type="match status" value="1"/>
</dbReference>
<dbReference type="PANTHER" id="PTHR32063:SF11">
    <property type="entry name" value="CATION OR DRUG EFFLUX SYSTEM PROTEIN"/>
    <property type="match status" value="1"/>
</dbReference>
<feature type="transmembrane region" description="Helical" evidence="9">
    <location>
        <begin position="864"/>
        <end position="882"/>
    </location>
</feature>
<feature type="transmembrane region" description="Helical" evidence="9">
    <location>
        <begin position="961"/>
        <end position="982"/>
    </location>
</feature>
<dbReference type="PANTHER" id="PTHR32063">
    <property type="match status" value="1"/>
</dbReference>
<dbReference type="Gene3D" id="3.30.2090.10">
    <property type="entry name" value="Multidrug efflux transporter AcrB TolC docking domain, DN and DC subdomains"/>
    <property type="match status" value="2"/>
</dbReference>
<evidence type="ECO:0000256" key="7">
    <source>
        <dbReference type="ARBA" id="ARBA00022989"/>
    </source>
</evidence>
<comment type="caution">
    <text evidence="11">The sequence shown here is derived from an EMBL/GenBank/DDBJ whole genome shotgun (WGS) entry which is preliminary data.</text>
</comment>
<dbReference type="Gene3D" id="3.30.70.1440">
    <property type="entry name" value="Multidrug efflux transporter AcrB pore domain"/>
    <property type="match status" value="1"/>
</dbReference>
<keyword evidence="5 9" id="KW-0997">Cell inner membrane</keyword>
<evidence type="ECO:0000256" key="8">
    <source>
        <dbReference type="ARBA" id="ARBA00023136"/>
    </source>
</evidence>
<dbReference type="SUPFAM" id="SSF82693">
    <property type="entry name" value="Multidrug efflux transporter AcrB pore domain, PN1, PN2, PC1 and PC2 subdomains"/>
    <property type="match status" value="4"/>
</dbReference>
<dbReference type="GO" id="GO:0015562">
    <property type="term" value="F:efflux transmembrane transporter activity"/>
    <property type="evidence" value="ECO:0007669"/>
    <property type="project" value="InterPro"/>
</dbReference>
<feature type="transmembrane region" description="Helical" evidence="9">
    <location>
        <begin position="456"/>
        <end position="483"/>
    </location>
</feature>
<dbReference type="InterPro" id="IPR004764">
    <property type="entry name" value="MdtF-like"/>
</dbReference>
<feature type="transmembrane region" description="Helical" evidence="9">
    <location>
        <begin position="327"/>
        <end position="346"/>
    </location>
</feature>
<gene>
    <name evidence="11" type="ORF">SAOR_06950</name>
</gene>
<feature type="transmembrane region" description="Helical" evidence="9">
    <location>
        <begin position="526"/>
        <end position="548"/>
    </location>
</feature>
<dbReference type="PRINTS" id="PR00702">
    <property type="entry name" value="ACRIFLAVINRP"/>
</dbReference>
<dbReference type="GO" id="GO:0005886">
    <property type="term" value="C:plasma membrane"/>
    <property type="evidence" value="ECO:0007669"/>
    <property type="project" value="UniProtKB-SubCell"/>
</dbReference>
<sequence>MSTLILLVGLLALPLLPISEYPEVVPPTVVVKASYPGANPKVIGDTVAGPLEQAINGVEGMLYQSSQSTADGVMTLTITFALGTDPDTAQVLVQNRVAQAVPELPEEVQRLGVTTNKASPDLTMVVHLVSPNERYDRLYLANYALVRVKDELARLDGVGDVQVFGAGEYAMRVWLNPDKLASRNMAAGDVVAAIRDQNIQVAAGQLGAPPTRSSADFQLLINTKGRLSTAEEFENIVVKTGESGQITYLKDVARVQIGADTYALRALLDNAPAAAIPVFQRPGSNALEISEQVRAKMAELKKSFPQGVDYQIVYDPTVFVRESIRDVVHTLLEAIVLVVLVVILFLQTWRASVIPLIAVPVSLVGTFAVMYLFGFSLNALSLFGLVLAIGIVVDDAIVVVENVQRNIENGLKPVAATRQAMREVTGPIVATSLVLCAVFVPTAFISGLSGQFYKQFALTIAISTVISALNSLTLSPALSALLLQEKGAAPDRLTRVINGLFGWLFRPFNRFFAAASNGYVRSIGRVFRVGGIAVLLYVGLIGLTGLGFTQTPTGFVPQQDKQYLVAFAQLPDAATLDRTEAVIRRMGDIVAQQPGAESAVQFPGLNINGFTNSPNTGIVFVTLDPFEERGSADLSANAIAGALNQKFAGIQEAFVAVFPPPPVNGLGTIGGFRMQIQDRADLGSAALYAETQKLIAAGNAEPALAGLFTGFQQNVPQIDADVNRDKAIAQGVNLQQLFDTMQVYLGSLYVNQFNRFGRTYQVNVQAEPEFRLEPDDILQLKTRNADGAMIPLGAFVTLNASSGPDRIMHYNGYATAEINGGPAPGFSTGQAQAAMERVAQQSLPNGMSFEWTDLTYQQILAGDTGMLIFPLVVVLVFLVLAAQYESLGLPLAVILIMPMVLFSALLGVQITGGDNNIFTQIGLIVLVGLASKNAILIVEFARDREAEGAGPLRAVLDAARLRLRPILMTSMAFIMGVVPLVISTGAGAEMRRAMGVAVFSGMIGVTFFGLLLTPLFYLLVRKATRSLAKR</sequence>
<accession>A0A423PQH3</accession>
<evidence type="ECO:0000256" key="9">
    <source>
        <dbReference type="RuleBase" id="RU364070"/>
    </source>
</evidence>